<feature type="chain" id="PRO_5047021511" evidence="2">
    <location>
        <begin position="26"/>
        <end position="461"/>
    </location>
</feature>
<dbReference type="SMART" id="SM00327">
    <property type="entry name" value="VWA"/>
    <property type="match status" value="1"/>
</dbReference>
<dbReference type="PROSITE" id="PS50234">
    <property type="entry name" value="VWFA"/>
    <property type="match status" value="1"/>
</dbReference>
<dbReference type="Gene3D" id="3.40.50.410">
    <property type="entry name" value="von Willebrand factor, type A domain"/>
    <property type="match status" value="1"/>
</dbReference>
<dbReference type="SUPFAM" id="SSF53300">
    <property type="entry name" value="vWA-like"/>
    <property type="match status" value="1"/>
</dbReference>
<evidence type="ECO:0000313" key="4">
    <source>
        <dbReference type="EMBL" id="MDQ0337868.1"/>
    </source>
</evidence>
<name>A0ABU0CN78_9BACI</name>
<sequence>MNQIIKRLFVLVFITGVLVLSSCSAGETESQVDESEHVSEESAEKEEQETADKEGEAEAKSYPRLEEAPLPPQTIEEALAYPTGPLAGKIFAGHEALFLHTYKEELPPLDDNFTEEEITAYFNAFLSLVFENFPSPENLIQDLQFQMFGSSDTDERLQFKENFNVKIILDVSGSMADEIDGKRMIDIAKDSIRKFSSALPKQANVGLRVYGHVYGKEASCRETELVYELQPYDSSKLESALAQFEPTGWTPIALALEDAMDDFQAYPGEDNTNIIFLVSDGEETCGGDPVAVAKKLAESEIQPIINVIGFNVEADVQAQLEEIAQAANGAFYLATNEEELYNQFRKTEEMAQKWKEWREGAVADVTEQMEKMSDTIWDFADEWYERFDRMNSNMSNVTRALENEGYISFEAKKELDGRILDFSSDLNIEISRMHTELHMINHQNYGETVREIERIFSENIE</sequence>
<feature type="domain" description="VWFA" evidence="3">
    <location>
        <begin position="164"/>
        <end position="350"/>
    </location>
</feature>
<dbReference type="RefSeq" id="WP_307335333.1">
    <property type="nucleotide sequence ID" value="NZ_JAUSUQ010000002.1"/>
</dbReference>
<feature type="region of interest" description="Disordered" evidence="1">
    <location>
        <begin position="26"/>
        <end position="69"/>
    </location>
</feature>
<reference evidence="4 5" key="1">
    <citation type="submission" date="2023-07" db="EMBL/GenBank/DDBJ databases">
        <title>Genomic Encyclopedia of Type Strains, Phase IV (KMG-IV): sequencing the most valuable type-strain genomes for metagenomic binning, comparative biology and taxonomic classification.</title>
        <authorList>
            <person name="Goeker M."/>
        </authorList>
    </citation>
    <scope>NUCLEOTIDE SEQUENCE [LARGE SCALE GENOMIC DNA]</scope>
    <source>
        <strain evidence="4 5">DSM 17740</strain>
    </source>
</reference>
<evidence type="ECO:0000256" key="2">
    <source>
        <dbReference type="SAM" id="SignalP"/>
    </source>
</evidence>
<evidence type="ECO:0000259" key="3">
    <source>
        <dbReference type="PROSITE" id="PS50234"/>
    </source>
</evidence>
<organism evidence="4 5">
    <name type="scientific">Caldalkalibacillus uzonensis</name>
    <dbReference type="NCBI Taxonomy" id="353224"/>
    <lineage>
        <taxon>Bacteria</taxon>
        <taxon>Bacillati</taxon>
        <taxon>Bacillota</taxon>
        <taxon>Bacilli</taxon>
        <taxon>Bacillales</taxon>
        <taxon>Bacillaceae</taxon>
        <taxon>Caldalkalibacillus</taxon>
    </lineage>
</organism>
<proteinExistence type="predicted"/>
<comment type="caution">
    <text evidence="4">The sequence shown here is derived from an EMBL/GenBank/DDBJ whole genome shotgun (WGS) entry which is preliminary data.</text>
</comment>
<protein>
    <submittedName>
        <fullName evidence="4">Ca-activated chloride channel family protein</fullName>
    </submittedName>
</protein>
<dbReference type="EMBL" id="JAUSUQ010000002">
    <property type="protein sequence ID" value="MDQ0337868.1"/>
    <property type="molecule type" value="Genomic_DNA"/>
</dbReference>
<dbReference type="PROSITE" id="PS51257">
    <property type="entry name" value="PROKAR_LIPOPROTEIN"/>
    <property type="match status" value="1"/>
</dbReference>
<dbReference type="Pfam" id="PF00092">
    <property type="entry name" value="VWA"/>
    <property type="match status" value="1"/>
</dbReference>
<gene>
    <name evidence="4" type="ORF">J2S00_000651</name>
</gene>
<evidence type="ECO:0000313" key="5">
    <source>
        <dbReference type="Proteomes" id="UP001232445"/>
    </source>
</evidence>
<dbReference type="InterPro" id="IPR002035">
    <property type="entry name" value="VWF_A"/>
</dbReference>
<evidence type="ECO:0000256" key="1">
    <source>
        <dbReference type="SAM" id="MobiDB-lite"/>
    </source>
</evidence>
<accession>A0ABU0CN78</accession>
<dbReference type="InterPro" id="IPR036465">
    <property type="entry name" value="vWFA_dom_sf"/>
</dbReference>
<feature type="signal peptide" evidence="2">
    <location>
        <begin position="1"/>
        <end position="25"/>
    </location>
</feature>
<keyword evidence="5" id="KW-1185">Reference proteome</keyword>
<feature type="compositionally biased region" description="Basic and acidic residues" evidence="1">
    <location>
        <begin position="48"/>
        <end position="67"/>
    </location>
</feature>
<keyword evidence="2" id="KW-0732">Signal</keyword>
<dbReference type="Proteomes" id="UP001232445">
    <property type="component" value="Unassembled WGS sequence"/>
</dbReference>